<keyword evidence="1" id="KW-0521">NADP</keyword>
<dbReference type="AlphaFoldDB" id="A0A382QM46"/>
<dbReference type="PANTHER" id="PTHR48106:SF8">
    <property type="entry name" value="OS02G0805600 PROTEIN"/>
    <property type="match status" value="1"/>
</dbReference>
<feature type="domain" description="Alcohol dehydrogenase-like N-terminal" evidence="3">
    <location>
        <begin position="31"/>
        <end position="113"/>
    </location>
</feature>
<gene>
    <name evidence="4" type="ORF">METZ01_LOCUS338849</name>
</gene>
<proteinExistence type="predicted"/>
<protein>
    <recommendedName>
        <fullName evidence="3">Alcohol dehydrogenase-like N-terminal domain-containing protein</fullName>
    </recommendedName>
</protein>
<organism evidence="4">
    <name type="scientific">marine metagenome</name>
    <dbReference type="NCBI Taxonomy" id="408172"/>
    <lineage>
        <taxon>unclassified sequences</taxon>
        <taxon>metagenomes</taxon>
        <taxon>ecological metagenomes</taxon>
    </lineage>
</organism>
<dbReference type="SUPFAM" id="SSF50129">
    <property type="entry name" value="GroES-like"/>
    <property type="match status" value="1"/>
</dbReference>
<evidence type="ECO:0000259" key="3">
    <source>
        <dbReference type="Pfam" id="PF08240"/>
    </source>
</evidence>
<feature type="non-terminal residue" evidence="4">
    <location>
        <position position="137"/>
    </location>
</feature>
<accession>A0A382QM46</accession>
<dbReference type="GO" id="GO:0016651">
    <property type="term" value="F:oxidoreductase activity, acting on NAD(P)H"/>
    <property type="evidence" value="ECO:0007669"/>
    <property type="project" value="TreeGrafter"/>
</dbReference>
<dbReference type="Gene3D" id="3.90.180.10">
    <property type="entry name" value="Medium-chain alcohol dehydrogenases, catalytic domain"/>
    <property type="match status" value="1"/>
</dbReference>
<dbReference type="PANTHER" id="PTHR48106">
    <property type="entry name" value="QUINONE OXIDOREDUCTASE PIG3-RELATED"/>
    <property type="match status" value="1"/>
</dbReference>
<name>A0A382QM46_9ZZZZ</name>
<evidence type="ECO:0000256" key="2">
    <source>
        <dbReference type="ARBA" id="ARBA00023002"/>
    </source>
</evidence>
<dbReference type="EMBL" id="UINC01115169">
    <property type="protein sequence ID" value="SVC85995.1"/>
    <property type="molecule type" value="Genomic_DNA"/>
</dbReference>
<dbReference type="GO" id="GO:0070402">
    <property type="term" value="F:NADPH binding"/>
    <property type="evidence" value="ECO:0007669"/>
    <property type="project" value="TreeGrafter"/>
</dbReference>
<dbReference type="Pfam" id="PF08240">
    <property type="entry name" value="ADH_N"/>
    <property type="match status" value="1"/>
</dbReference>
<evidence type="ECO:0000256" key="1">
    <source>
        <dbReference type="ARBA" id="ARBA00022857"/>
    </source>
</evidence>
<sequence>MTSQMRAIDIIEPGGPDVLQAVSVPKPLPAPDEVLIRNIAVGVNRPDCAQRQGNYNPPPDANPLPGLEVAGEIVDLGEAVTRWEAGDQVTALTHGGGYAEFTAVNEQHCLAWPAGFDARLAAAIPENFFTVYYNVFT</sequence>
<dbReference type="InterPro" id="IPR011032">
    <property type="entry name" value="GroES-like_sf"/>
</dbReference>
<dbReference type="InterPro" id="IPR013154">
    <property type="entry name" value="ADH-like_N"/>
</dbReference>
<keyword evidence="2" id="KW-0560">Oxidoreductase</keyword>
<reference evidence="4" key="1">
    <citation type="submission" date="2018-05" db="EMBL/GenBank/DDBJ databases">
        <authorList>
            <person name="Lanie J.A."/>
            <person name="Ng W.-L."/>
            <person name="Kazmierczak K.M."/>
            <person name="Andrzejewski T.M."/>
            <person name="Davidsen T.M."/>
            <person name="Wayne K.J."/>
            <person name="Tettelin H."/>
            <person name="Glass J.I."/>
            <person name="Rusch D."/>
            <person name="Podicherti R."/>
            <person name="Tsui H.-C.T."/>
            <person name="Winkler M.E."/>
        </authorList>
    </citation>
    <scope>NUCLEOTIDE SEQUENCE</scope>
</reference>
<evidence type="ECO:0000313" key="4">
    <source>
        <dbReference type="EMBL" id="SVC85995.1"/>
    </source>
</evidence>